<evidence type="ECO:0000313" key="1">
    <source>
        <dbReference type="EMBL" id="PNR55240.1"/>
    </source>
</evidence>
<evidence type="ECO:0000313" key="3">
    <source>
        <dbReference type="Proteomes" id="UP000006727"/>
    </source>
</evidence>
<keyword evidence="3" id="KW-1185">Reference proteome</keyword>
<name>A0A2K1KN84_PHYPA</name>
<reference evidence="1 3" key="1">
    <citation type="journal article" date="2008" name="Science">
        <title>The Physcomitrella genome reveals evolutionary insights into the conquest of land by plants.</title>
        <authorList>
            <person name="Rensing S."/>
            <person name="Lang D."/>
            <person name="Zimmer A."/>
            <person name="Terry A."/>
            <person name="Salamov A."/>
            <person name="Shapiro H."/>
            <person name="Nishiyama T."/>
            <person name="Perroud P.-F."/>
            <person name="Lindquist E."/>
            <person name="Kamisugi Y."/>
            <person name="Tanahashi T."/>
            <person name="Sakakibara K."/>
            <person name="Fujita T."/>
            <person name="Oishi K."/>
            <person name="Shin-I T."/>
            <person name="Kuroki Y."/>
            <person name="Toyoda A."/>
            <person name="Suzuki Y."/>
            <person name="Hashimoto A."/>
            <person name="Yamaguchi K."/>
            <person name="Sugano A."/>
            <person name="Kohara Y."/>
            <person name="Fujiyama A."/>
            <person name="Anterola A."/>
            <person name="Aoki S."/>
            <person name="Ashton N."/>
            <person name="Barbazuk W.B."/>
            <person name="Barker E."/>
            <person name="Bennetzen J."/>
            <person name="Bezanilla M."/>
            <person name="Blankenship R."/>
            <person name="Cho S.H."/>
            <person name="Dutcher S."/>
            <person name="Estelle M."/>
            <person name="Fawcett J.A."/>
            <person name="Gundlach H."/>
            <person name="Hanada K."/>
            <person name="Heyl A."/>
            <person name="Hicks K.A."/>
            <person name="Hugh J."/>
            <person name="Lohr M."/>
            <person name="Mayer K."/>
            <person name="Melkozernov A."/>
            <person name="Murata T."/>
            <person name="Nelson D."/>
            <person name="Pils B."/>
            <person name="Prigge M."/>
            <person name="Reiss B."/>
            <person name="Renner T."/>
            <person name="Rombauts S."/>
            <person name="Rushton P."/>
            <person name="Sanderfoot A."/>
            <person name="Schween G."/>
            <person name="Shiu S.-H."/>
            <person name="Stueber K."/>
            <person name="Theodoulou F.L."/>
            <person name="Tu H."/>
            <person name="Van de Peer Y."/>
            <person name="Verrier P.J."/>
            <person name="Waters E."/>
            <person name="Wood A."/>
            <person name="Yang L."/>
            <person name="Cove D."/>
            <person name="Cuming A."/>
            <person name="Hasebe M."/>
            <person name="Lucas S."/>
            <person name="Mishler D.B."/>
            <person name="Reski R."/>
            <person name="Grigoriev I."/>
            <person name="Quatrano R.S."/>
            <person name="Boore J.L."/>
        </authorList>
    </citation>
    <scope>NUCLEOTIDE SEQUENCE [LARGE SCALE GENOMIC DNA]</scope>
    <source>
        <strain evidence="2 3">cv. Gransden 2004</strain>
    </source>
</reference>
<dbReference type="EnsemblPlants" id="Pp3c4_12870V3.2">
    <property type="protein sequence ID" value="PAC:32920062.CDS.1"/>
    <property type="gene ID" value="Pp3c4_12870"/>
</dbReference>
<protein>
    <submittedName>
        <fullName evidence="1 2">Uncharacterized protein</fullName>
    </submittedName>
</protein>
<reference evidence="1 3" key="2">
    <citation type="journal article" date="2018" name="Plant J.">
        <title>The Physcomitrella patens chromosome-scale assembly reveals moss genome structure and evolution.</title>
        <authorList>
            <person name="Lang D."/>
            <person name="Ullrich K.K."/>
            <person name="Murat F."/>
            <person name="Fuchs J."/>
            <person name="Jenkins J."/>
            <person name="Haas F.B."/>
            <person name="Piednoel M."/>
            <person name="Gundlach H."/>
            <person name="Van Bel M."/>
            <person name="Meyberg R."/>
            <person name="Vives C."/>
            <person name="Morata J."/>
            <person name="Symeonidi A."/>
            <person name="Hiss M."/>
            <person name="Muchero W."/>
            <person name="Kamisugi Y."/>
            <person name="Saleh O."/>
            <person name="Blanc G."/>
            <person name="Decker E.L."/>
            <person name="van Gessel N."/>
            <person name="Grimwood J."/>
            <person name="Hayes R.D."/>
            <person name="Graham S.W."/>
            <person name="Gunter L.E."/>
            <person name="McDaniel S.F."/>
            <person name="Hoernstein S.N.W."/>
            <person name="Larsson A."/>
            <person name="Li F.W."/>
            <person name="Perroud P.F."/>
            <person name="Phillips J."/>
            <person name="Ranjan P."/>
            <person name="Rokshar D.S."/>
            <person name="Rothfels C.J."/>
            <person name="Schneider L."/>
            <person name="Shu S."/>
            <person name="Stevenson D.W."/>
            <person name="Thummler F."/>
            <person name="Tillich M."/>
            <person name="Villarreal Aguilar J.C."/>
            <person name="Widiez T."/>
            <person name="Wong G.K."/>
            <person name="Wymore A."/>
            <person name="Zhang Y."/>
            <person name="Zimmer A.D."/>
            <person name="Quatrano R.S."/>
            <person name="Mayer K.F.X."/>
            <person name="Goodstein D."/>
            <person name="Casacuberta J.M."/>
            <person name="Vandepoele K."/>
            <person name="Reski R."/>
            <person name="Cuming A.C."/>
            <person name="Tuskan G.A."/>
            <person name="Maumus F."/>
            <person name="Salse J."/>
            <person name="Schmutz J."/>
            <person name="Rensing S.A."/>
        </authorList>
    </citation>
    <scope>NUCLEOTIDE SEQUENCE [LARGE SCALE GENOMIC DNA]</scope>
    <source>
        <strain evidence="2 3">cv. Gransden 2004</strain>
    </source>
</reference>
<sequence>MVWHRAVPVNAWRGRINHTSPCSALFVQEAPTNQFYTSFGSAALHNALGRGVFTTNLTIVGAGACGPWQSLL</sequence>
<proteinExistence type="predicted"/>
<dbReference type="AlphaFoldDB" id="A0A2K1KN84"/>
<dbReference type="PaxDb" id="3218-PP1S339_59V6.1"/>
<gene>
    <name evidence="1" type="ORF">PHYPA_006135</name>
</gene>
<reference evidence="2" key="3">
    <citation type="submission" date="2020-12" db="UniProtKB">
        <authorList>
            <consortium name="EnsemblPlants"/>
        </authorList>
    </citation>
    <scope>IDENTIFICATION</scope>
</reference>
<accession>A0A2K1KN84</accession>
<dbReference type="Gramene" id="Pp3c4_12870V3.1">
    <property type="protein sequence ID" value="PAC:32920061.CDS.1"/>
    <property type="gene ID" value="Pp3c4_12870"/>
</dbReference>
<evidence type="ECO:0000313" key="2">
    <source>
        <dbReference type="EnsemblPlants" id="PAC:32920061.CDS.1"/>
    </source>
</evidence>
<dbReference type="Proteomes" id="UP000006727">
    <property type="component" value="Chromosome 4"/>
</dbReference>
<dbReference type="Gramene" id="Pp3c4_12870V3.2">
    <property type="protein sequence ID" value="PAC:32920062.CDS.1"/>
    <property type="gene ID" value="Pp3c4_12870"/>
</dbReference>
<dbReference type="EnsemblPlants" id="Pp3c4_12870V3.1">
    <property type="protein sequence ID" value="PAC:32920061.CDS.1"/>
    <property type="gene ID" value="Pp3c4_12870"/>
</dbReference>
<organism evidence="1">
    <name type="scientific">Physcomitrium patens</name>
    <name type="common">Spreading-leaved earth moss</name>
    <name type="synonym">Physcomitrella patens</name>
    <dbReference type="NCBI Taxonomy" id="3218"/>
    <lineage>
        <taxon>Eukaryota</taxon>
        <taxon>Viridiplantae</taxon>
        <taxon>Streptophyta</taxon>
        <taxon>Embryophyta</taxon>
        <taxon>Bryophyta</taxon>
        <taxon>Bryophytina</taxon>
        <taxon>Bryopsida</taxon>
        <taxon>Funariidae</taxon>
        <taxon>Funariales</taxon>
        <taxon>Funariaceae</taxon>
        <taxon>Physcomitrium</taxon>
    </lineage>
</organism>
<dbReference type="EMBL" id="ABEU02000004">
    <property type="protein sequence ID" value="PNR55240.1"/>
    <property type="molecule type" value="Genomic_DNA"/>
</dbReference>
<dbReference type="InParanoid" id="A0A2K1KN84"/>